<feature type="compositionally biased region" description="Basic and acidic residues" evidence="1">
    <location>
        <begin position="401"/>
        <end position="412"/>
    </location>
</feature>
<keyword evidence="4" id="KW-1185">Reference proteome</keyword>
<reference evidence="3 4" key="1">
    <citation type="journal article" date="2023" name="Insect Mol. Biol.">
        <title>Genome sequencing provides insights into the evolution of gene families encoding plant cell wall-degrading enzymes in longhorned beetles.</title>
        <authorList>
            <person name="Shin N.R."/>
            <person name="Okamura Y."/>
            <person name="Kirsch R."/>
            <person name="Pauchet Y."/>
        </authorList>
    </citation>
    <scope>NUCLEOTIDE SEQUENCE [LARGE SCALE GENOMIC DNA]</scope>
    <source>
        <strain evidence="3">EAD_L_NR</strain>
    </source>
</reference>
<feature type="region of interest" description="Disordered" evidence="1">
    <location>
        <begin position="971"/>
        <end position="1031"/>
    </location>
</feature>
<feature type="domain" description="ZAD" evidence="2">
    <location>
        <begin position="5"/>
        <end position="96"/>
    </location>
</feature>
<accession>A0AAV8VRQ8</accession>
<dbReference type="Proteomes" id="UP001159042">
    <property type="component" value="Unassembled WGS sequence"/>
</dbReference>
<evidence type="ECO:0000256" key="1">
    <source>
        <dbReference type="SAM" id="MobiDB-lite"/>
    </source>
</evidence>
<feature type="region of interest" description="Disordered" evidence="1">
    <location>
        <begin position="471"/>
        <end position="493"/>
    </location>
</feature>
<protein>
    <recommendedName>
        <fullName evidence="2">ZAD domain-containing protein</fullName>
    </recommendedName>
</protein>
<evidence type="ECO:0000313" key="3">
    <source>
        <dbReference type="EMBL" id="KAJ8916656.1"/>
    </source>
</evidence>
<dbReference type="SMART" id="SM00868">
    <property type="entry name" value="zf-AD"/>
    <property type="match status" value="2"/>
</dbReference>
<comment type="caution">
    <text evidence="3">The sequence shown here is derived from an EMBL/GenBank/DDBJ whole genome shotgun (WGS) entry which is preliminary data.</text>
</comment>
<organism evidence="3 4">
    <name type="scientific">Exocentrus adspersus</name>
    <dbReference type="NCBI Taxonomy" id="1586481"/>
    <lineage>
        <taxon>Eukaryota</taxon>
        <taxon>Metazoa</taxon>
        <taxon>Ecdysozoa</taxon>
        <taxon>Arthropoda</taxon>
        <taxon>Hexapoda</taxon>
        <taxon>Insecta</taxon>
        <taxon>Pterygota</taxon>
        <taxon>Neoptera</taxon>
        <taxon>Endopterygota</taxon>
        <taxon>Coleoptera</taxon>
        <taxon>Polyphaga</taxon>
        <taxon>Cucujiformia</taxon>
        <taxon>Chrysomeloidea</taxon>
        <taxon>Cerambycidae</taxon>
        <taxon>Lamiinae</taxon>
        <taxon>Acanthocinini</taxon>
        <taxon>Exocentrus</taxon>
    </lineage>
</organism>
<feature type="compositionally biased region" description="Basic and acidic residues" evidence="1">
    <location>
        <begin position="995"/>
        <end position="1010"/>
    </location>
</feature>
<evidence type="ECO:0000259" key="2">
    <source>
        <dbReference type="SMART" id="SM00868"/>
    </source>
</evidence>
<dbReference type="GO" id="GO:0008270">
    <property type="term" value="F:zinc ion binding"/>
    <property type="evidence" value="ECO:0007669"/>
    <property type="project" value="InterPro"/>
</dbReference>
<feature type="compositionally biased region" description="Polar residues" evidence="1">
    <location>
        <begin position="852"/>
        <end position="865"/>
    </location>
</feature>
<feature type="compositionally biased region" description="Polar residues" evidence="1">
    <location>
        <begin position="822"/>
        <end position="832"/>
    </location>
</feature>
<feature type="region of interest" description="Disordered" evidence="1">
    <location>
        <begin position="674"/>
        <end position="717"/>
    </location>
</feature>
<dbReference type="EMBL" id="JANEYG010000041">
    <property type="protein sequence ID" value="KAJ8916656.1"/>
    <property type="molecule type" value="Genomic_DNA"/>
</dbReference>
<feature type="compositionally biased region" description="Basic and acidic residues" evidence="1">
    <location>
        <begin position="971"/>
        <end position="980"/>
    </location>
</feature>
<gene>
    <name evidence="3" type="ORF">NQ315_000301</name>
</gene>
<feature type="region of interest" description="Disordered" evidence="1">
    <location>
        <begin position="806"/>
        <end position="877"/>
    </location>
</feature>
<feature type="domain" description="ZAD" evidence="2">
    <location>
        <begin position="107"/>
        <end position="177"/>
    </location>
</feature>
<feature type="region of interest" description="Disordered" evidence="1">
    <location>
        <begin position="388"/>
        <end position="412"/>
    </location>
</feature>
<dbReference type="GO" id="GO:0005634">
    <property type="term" value="C:nucleus"/>
    <property type="evidence" value="ECO:0007669"/>
    <property type="project" value="InterPro"/>
</dbReference>
<name>A0AAV8VRQ8_9CUCU</name>
<dbReference type="AlphaFoldDB" id="A0AAV8VRQ8"/>
<sequence length="1084" mass="122312">MPEMICRTCMVTISNTGMFCVVSATLPSPVPSQFMQTEFIQFRPEPLYHVLTFCIPNLNLKQNPPPLVCLDCYTSIWEYYTLKITANATEKQIRGNLSPEEYGRVVQCRCCPVVTGTRFFFLNTSQEMGRLLKQLFLNDLPLDVVPLKVCLKCWNKLYKLAQFHKRSMDLDRMIQRCSELHESSAYPDMLSPHILSVVKRQMRCASDQPLQSPVSIIGESSPSTSSTSELALVYLPSAEKAPEKTASVKQEPVPLSKMTKQEAINEMPKLVPQVEVGETKAASNAAVKKRINFSPAAKLTIANLMLKHGTAPGSDLSPAERIKLDFEVWVNVVKDFYALGHTNKLESIQAVWNRMKRDARFAQKVIGPETHLDYLVNSYIRKVDVNTDSTTDSSALESEDADSRDNDQDDGKSNFVLVKVEYPTGYTPSTTTVTHADEVICIDGDEDDVQASTGAVKEKNKTSAAAVNCVTDPKPKSVPSQHPKDKNKLTPKLPNNFATANKFLCRAKVGKQRRGRSHLTAVKPVAKPKGRKKKGLRARGTYTRRTQEEMLELVRAVRKKYNGLIELGAIGASRCPPWRRILEQMVEEGYWNCTFAKLYYMWTRMKISATVHAKNGQDPVDEEMWDLLQLHADVQKGLCKSKRLSPVAEESPEEQAKESGSSLPFKKRKLSPALATKVVAPQQPEATLSRKRDGRTPPKQTKNASPVLSPGNPKRKYRRLSEDEKFELLALVEKEMHAMIQGETYIKGTVVDILKKITFKDVSANTMVYMWQRLSVAAHDRDTQRTPLQKRFGKLLKLYRRNRAPRKVNVFPKEKSKEDQPLETSSPKIRTSASKERTTPKKPATSPKKGVTETQPSTPTTSKATSNKKRSPDTTQKTSLKLALVAVVRSFGNEVFQQGDRYQNRSARHDFWKRVTAEMHSRGYSLGHLQVRTMWFGMLQSAKLTWAQDDRTPKVGDREIIDFMTEVIKGKERSKSDNSEGLRIGENSDGGNVPEEDHVEEKEKEVANVEEKEEETDPNVVEQKEQQTNLQEDVELNIKAENSDSDYDYVSLEDIKKQYGLDMLTKPQPVVLEGVIEISDSEDE</sequence>
<feature type="region of interest" description="Disordered" evidence="1">
    <location>
        <begin position="645"/>
        <end position="664"/>
    </location>
</feature>
<dbReference type="InterPro" id="IPR012934">
    <property type="entry name" value="Znf_AD"/>
</dbReference>
<proteinExistence type="predicted"/>
<evidence type="ECO:0000313" key="4">
    <source>
        <dbReference type="Proteomes" id="UP001159042"/>
    </source>
</evidence>